<dbReference type="GO" id="GO:0008643">
    <property type="term" value="P:carbohydrate transport"/>
    <property type="evidence" value="ECO:0007669"/>
    <property type="project" value="InterPro"/>
</dbReference>
<protein>
    <submittedName>
        <fullName evidence="3">MFS transporter</fullName>
    </submittedName>
</protein>
<sequence length="448" mass="49701">MPAAKLPLSKQFAYACGMIGWSVMTNIIIVMLPYFYLPPSNSGLIPLVPQLLVFGVLNIMSIIVASGRFVDAVFDPFIGSLSDKSENPAGRRIPFMKWAILPAIVFCALTFHPVTRLESMKNAAWITFTLVCFFMAATSYIIPYNALLPEMADTAAEKVKLSSFQQVGFVIGIIISAMVNNFADLVQHSFHIFDRNSAVQYTIWGLCGFAGLIMLVPVLSIDEKKYSSSKPTHLRLIPAIRKTFENRNFKYYLISDFSYYMSLSIISSGLLYFLTVLLNLPESMGGILMGSMVLFSLVFYPLVNFLSKKIGKKTIVLFSFGLLSLIFVAIFFLGKFPFAPQVQIYILVLSASFPLASLGILPNAILAEIAQSEALRTGENREGMFFAVKYLFVKLGQTLGIALFAFLTVYGKDPGHDYGLRLNGICGAVLCLLAIVFFSRFREQRVNG</sequence>
<accession>A0A5B8VZS2</accession>
<feature type="transmembrane region" description="Helical" evidence="2">
    <location>
        <begin position="203"/>
        <end position="221"/>
    </location>
</feature>
<dbReference type="Gene3D" id="1.20.1250.20">
    <property type="entry name" value="MFS general substrate transporter like domains"/>
    <property type="match status" value="2"/>
</dbReference>
<dbReference type="InterPro" id="IPR039672">
    <property type="entry name" value="MFS_2"/>
</dbReference>
<dbReference type="GO" id="GO:0005886">
    <property type="term" value="C:plasma membrane"/>
    <property type="evidence" value="ECO:0007669"/>
    <property type="project" value="TreeGrafter"/>
</dbReference>
<feature type="transmembrane region" description="Helical" evidence="2">
    <location>
        <begin position="422"/>
        <end position="441"/>
    </location>
</feature>
<feature type="transmembrane region" description="Helical" evidence="2">
    <location>
        <begin position="257"/>
        <end position="278"/>
    </location>
</feature>
<dbReference type="Pfam" id="PF13347">
    <property type="entry name" value="MFS_2"/>
    <property type="match status" value="1"/>
</dbReference>
<dbReference type="PANTHER" id="PTHR11328:SF24">
    <property type="entry name" value="MAJOR FACILITATOR SUPERFAMILY (MFS) PROFILE DOMAIN-CONTAINING PROTEIN"/>
    <property type="match status" value="1"/>
</dbReference>
<keyword evidence="2" id="KW-0472">Membrane</keyword>
<dbReference type="SUPFAM" id="SSF103473">
    <property type="entry name" value="MFS general substrate transporter"/>
    <property type="match status" value="1"/>
</dbReference>
<feature type="transmembrane region" description="Helical" evidence="2">
    <location>
        <begin position="163"/>
        <end position="183"/>
    </location>
</feature>
<dbReference type="OrthoDB" id="9764596at2"/>
<feature type="transmembrane region" description="Helical" evidence="2">
    <location>
        <begin position="315"/>
        <end position="338"/>
    </location>
</feature>
<feature type="transmembrane region" description="Helical" evidence="2">
    <location>
        <begin position="51"/>
        <end position="74"/>
    </location>
</feature>
<feature type="transmembrane region" description="Helical" evidence="2">
    <location>
        <begin position="344"/>
        <end position="366"/>
    </location>
</feature>
<feature type="transmembrane region" description="Helical" evidence="2">
    <location>
        <begin position="95"/>
        <end position="111"/>
    </location>
</feature>
<keyword evidence="4" id="KW-1185">Reference proteome</keyword>
<dbReference type="AlphaFoldDB" id="A0A5B8VZS2"/>
<comment type="similarity">
    <text evidence="1">Belongs to the sodium:galactoside symporter (TC 2.A.2) family.</text>
</comment>
<keyword evidence="2" id="KW-1133">Transmembrane helix</keyword>
<evidence type="ECO:0000313" key="3">
    <source>
        <dbReference type="EMBL" id="QEC77147.1"/>
    </source>
</evidence>
<dbReference type="PANTHER" id="PTHR11328">
    <property type="entry name" value="MAJOR FACILITATOR SUPERFAMILY DOMAIN-CONTAINING PROTEIN"/>
    <property type="match status" value="1"/>
</dbReference>
<feature type="transmembrane region" description="Helical" evidence="2">
    <location>
        <begin position="12"/>
        <end position="36"/>
    </location>
</feature>
<keyword evidence="2" id="KW-0812">Transmembrane</keyword>
<dbReference type="RefSeq" id="WP_147054576.1">
    <property type="nucleotide sequence ID" value="NZ_CP042437.1"/>
</dbReference>
<organism evidence="3 4">
    <name type="scientific">Mucilaginibacter ginsenosidivorax</name>
    <dbReference type="NCBI Taxonomy" id="862126"/>
    <lineage>
        <taxon>Bacteria</taxon>
        <taxon>Pseudomonadati</taxon>
        <taxon>Bacteroidota</taxon>
        <taxon>Sphingobacteriia</taxon>
        <taxon>Sphingobacteriales</taxon>
        <taxon>Sphingobacteriaceae</taxon>
        <taxon>Mucilaginibacter</taxon>
    </lineage>
</organism>
<feature type="transmembrane region" description="Helical" evidence="2">
    <location>
        <begin position="387"/>
        <end position="410"/>
    </location>
</feature>
<dbReference type="Proteomes" id="UP000321362">
    <property type="component" value="Chromosome"/>
</dbReference>
<feature type="transmembrane region" description="Helical" evidence="2">
    <location>
        <begin position="123"/>
        <end position="142"/>
    </location>
</feature>
<dbReference type="EMBL" id="CP042437">
    <property type="protein sequence ID" value="QEC77147.1"/>
    <property type="molecule type" value="Genomic_DNA"/>
</dbReference>
<dbReference type="InterPro" id="IPR036259">
    <property type="entry name" value="MFS_trans_sf"/>
</dbReference>
<evidence type="ECO:0000256" key="2">
    <source>
        <dbReference type="SAM" id="Phobius"/>
    </source>
</evidence>
<dbReference type="GO" id="GO:0015293">
    <property type="term" value="F:symporter activity"/>
    <property type="evidence" value="ECO:0007669"/>
    <property type="project" value="InterPro"/>
</dbReference>
<proteinExistence type="inferred from homology"/>
<evidence type="ECO:0000256" key="1">
    <source>
        <dbReference type="ARBA" id="ARBA00009617"/>
    </source>
</evidence>
<feature type="transmembrane region" description="Helical" evidence="2">
    <location>
        <begin position="284"/>
        <end position="303"/>
    </location>
</feature>
<evidence type="ECO:0000313" key="4">
    <source>
        <dbReference type="Proteomes" id="UP000321362"/>
    </source>
</evidence>
<name>A0A5B8VZS2_9SPHI</name>
<dbReference type="KEGG" id="mgk:FSB76_14770"/>
<reference evidence="3 4" key="1">
    <citation type="journal article" date="2013" name="J. Microbiol.">
        <title>Mucilaginibacter ginsenosidivorax sp. nov., with ginsenoside converting activity isolated from sediment.</title>
        <authorList>
            <person name="Kim J.K."/>
            <person name="Choi T.E."/>
            <person name="Liu Q.M."/>
            <person name="Park H.Y."/>
            <person name="Yi T.H."/>
            <person name="Yoon M.H."/>
            <person name="Kim S.C."/>
            <person name="Im W.T."/>
        </authorList>
    </citation>
    <scope>NUCLEOTIDE SEQUENCE [LARGE SCALE GENOMIC DNA]</scope>
    <source>
        <strain evidence="3 4">KHI28</strain>
    </source>
</reference>
<gene>
    <name evidence="3" type="ORF">FSB76_14770</name>
</gene>